<feature type="transmembrane region" description="Helical" evidence="11">
    <location>
        <begin position="183"/>
        <end position="202"/>
    </location>
</feature>
<feature type="domain" description="RCK N-terminal" evidence="12">
    <location>
        <begin position="403"/>
        <end position="519"/>
    </location>
</feature>
<reference evidence="14" key="1">
    <citation type="journal article" date="2019" name="Int. J. Syst. Evol. Microbiol.">
        <title>The Global Catalogue of Microorganisms (GCM) 10K type strain sequencing project: providing services to taxonomists for standard genome sequencing and annotation.</title>
        <authorList>
            <consortium name="The Broad Institute Genomics Platform"/>
            <consortium name="The Broad Institute Genome Sequencing Center for Infectious Disease"/>
            <person name="Wu L."/>
            <person name="Ma J."/>
        </authorList>
    </citation>
    <scope>NUCLEOTIDE SEQUENCE [LARGE SCALE GENOMIC DNA]</scope>
    <source>
        <strain evidence="14">CGMCC 1.19062</strain>
    </source>
</reference>
<dbReference type="InterPro" id="IPR003148">
    <property type="entry name" value="RCK_N"/>
</dbReference>
<dbReference type="PROSITE" id="PS51201">
    <property type="entry name" value="RCK_N"/>
    <property type="match status" value="1"/>
</dbReference>
<feature type="transmembrane region" description="Helical" evidence="11">
    <location>
        <begin position="358"/>
        <end position="377"/>
    </location>
</feature>
<dbReference type="EMBL" id="JBHUIP010000016">
    <property type="protein sequence ID" value="MFD2265556.1"/>
    <property type="molecule type" value="Genomic_DNA"/>
</dbReference>
<dbReference type="NCBIfam" id="TIGR00932">
    <property type="entry name" value="2a37"/>
    <property type="match status" value="1"/>
</dbReference>
<keyword evidence="10 11" id="KW-0472">Membrane</keyword>
<dbReference type="PANTHER" id="PTHR46157">
    <property type="entry name" value="K(+) EFFLUX ANTIPORTER 3, CHLOROPLASTIC"/>
    <property type="match status" value="1"/>
</dbReference>
<evidence type="ECO:0000313" key="13">
    <source>
        <dbReference type="EMBL" id="MFD2265556.1"/>
    </source>
</evidence>
<accession>A0ABW5DYT2</accession>
<feature type="transmembrane region" description="Helical" evidence="11">
    <location>
        <begin position="83"/>
        <end position="106"/>
    </location>
</feature>
<dbReference type="Gene3D" id="3.40.50.720">
    <property type="entry name" value="NAD(P)-binding Rossmann-like Domain"/>
    <property type="match status" value="1"/>
</dbReference>
<feature type="transmembrane region" description="Helical" evidence="11">
    <location>
        <begin position="334"/>
        <end position="352"/>
    </location>
</feature>
<dbReference type="Pfam" id="PF02254">
    <property type="entry name" value="TrkA_N"/>
    <property type="match status" value="1"/>
</dbReference>
<dbReference type="InterPro" id="IPR036291">
    <property type="entry name" value="NAD(P)-bd_dom_sf"/>
</dbReference>
<keyword evidence="7" id="KW-0630">Potassium</keyword>
<dbReference type="InterPro" id="IPR006153">
    <property type="entry name" value="Cation/H_exchanger_TM"/>
</dbReference>
<evidence type="ECO:0000259" key="12">
    <source>
        <dbReference type="PROSITE" id="PS51201"/>
    </source>
</evidence>
<feature type="transmembrane region" description="Helical" evidence="11">
    <location>
        <begin position="238"/>
        <end position="256"/>
    </location>
</feature>
<dbReference type="PANTHER" id="PTHR46157:SF4">
    <property type="entry name" value="K(+) EFFLUX ANTIPORTER 3, CHLOROPLASTIC"/>
    <property type="match status" value="1"/>
</dbReference>
<evidence type="ECO:0000256" key="4">
    <source>
        <dbReference type="ARBA" id="ARBA00022449"/>
    </source>
</evidence>
<protein>
    <submittedName>
        <fullName evidence="13">Monovalent cation:proton antiporter-2 (CPA2) family protein</fullName>
    </submittedName>
</protein>
<name>A0ABW5DYT2_9PROT</name>
<keyword evidence="4" id="KW-0050">Antiport</keyword>
<evidence type="ECO:0000256" key="11">
    <source>
        <dbReference type="SAM" id="Phobius"/>
    </source>
</evidence>
<evidence type="ECO:0000256" key="3">
    <source>
        <dbReference type="ARBA" id="ARBA00022448"/>
    </source>
</evidence>
<dbReference type="SUPFAM" id="SSF51735">
    <property type="entry name" value="NAD(P)-binding Rossmann-fold domains"/>
    <property type="match status" value="1"/>
</dbReference>
<evidence type="ECO:0000256" key="2">
    <source>
        <dbReference type="ARBA" id="ARBA00005551"/>
    </source>
</evidence>
<evidence type="ECO:0000256" key="5">
    <source>
        <dbReference type="ARBA" id="ARBA00022538"/>
    </source>
</evidence>
<sequence>MNLATILILLVAAVVAVPLSKRFGLGAVLGYLLAGVLIGPSGFKLIGDVDTMLHVSEFGVVMLLFLIGLELKPSRLWLMRKAVFGMGSAQVALSGLAIGTLCYFFGFSWQVAVVAGCGLALSSTALVLPMLAEHKQLSSQMGRDSFAILLFQDLIIIPMASLLPLLGAQDLEAHMSAENPWLAVGRAVAAIAVLFLGGRYLIRPVFRLIEAAKAKEIFTAMALLVVVATAALADAVGLSMSLGAFLGGVILADSEYRHEIQADIEPFEGLLLGLFFLSVGMMADLQLILHQPLRLIGFVLAIMLAKGLVLYGLGRLMGHTGPSARRLSFSMSQGGEFGFVLFAVVAGAGVIDAGTRDFLVLAVTVSMILTPLLFTLNEKVIGRMFERPTKREYDTIDDTQHGDSEVIICGFGRMGQIVGRVLSVRGIPFTALENSAAQVDFMRRFGAKVYYGDPTRMDLLRAAGAGSAKAIVVAGDDIDSSIQTVELVRHHFPHLVVIARARNRQHVFKLMDAGAHHIIRETFYSSLVLAETLLGRLGYEAEEAHRLIKLFRNHDEKVLKKQYEVRDDDAQVLQTSREAAAELRTLFEEDIAQPDRAPEARRVEG</sequence>
<feature type="transmembrane region" description="Helical" evidence="11">
    <location>
        <begin position="112"/>
        <end position="132"/>
    </location>
</feature>
<dbReference type="Pfam" id="PF00999">
    <property type="entry name" value="Na_H_Exchanger"/>
    <property type="match status" value="1"/>
</dbReference>
<evidence type="ECO:0000313" key="14">
    <source>
        <dbReference type="Proteomes" id="UP001597295"/>
    </source>
</evidence>
<dbReference type="Gene3D" id="1.20.1530.20">
    <property type="match status" value="1"/>
</dbReference>
<comment type="similarity">
    <text evidence="2">Belongs to the monovalent cation:proton antiporter 2 (CPA2) transporter (TC 2.A.37) family.</text>
</comment>
<keyword evidence="3" id="KW-0813">Transport</keyword>
<gene>
    <name evidence="13" type="ORF">ACFSM5_21820</name>
</gene>
<evidence type="ECO:0000256" key="7">
    <source>
        <dbReference type="ARBA" id="ARBA00022958"/>
    </source>
</evidence>
<dbReference type="InterPro" id="IPR004771">
    <property type="entry name" value="K/H_exchanger"/>
</dbReference>
<feature type="transmembrane region" description="Helical" evidence="11">
    <location>
        <begin position="144"/>
        <end position="163"/>
    </location>
</feature>
<keyword evidence="5" id="KW-0633">Potassium transport</keyword>
<dbReference type="InterPro" id="IPR038770">
    <property type="entry name" value="Na+/solute_symporter_sf"/>
</dbReference>
<keyword evidence="6 11" id="KW-0812">Transmembrane</keyword>
<keyword evidence="14" id="KW-1185">Reference proteome</keyword>
<keyword evidence="9" id="KW-0406">Ion transport</keyword>
<dbReference type="Proteomes" id="UP001597295">
    <property type="component" value="Unassembled WGS sequence"/>
</dbReference>
<evidence type="ECO:0000256" key="8">
    <source>
        <dbReference type="ARBA" id="ARBA00022989"/>
    </source>
</evidence>
<evidence type="ECO:0000256" key="6">
    <source>
        <dbReference type="ARBA" id="ARBA00022692"/>
    </source>
</evidence>
<feature type="transmembrane region" description="Helical" evidence="11">
    <location>
        <begin position="295"/>
        <end position="313"/>
    </location>
</feature>
<feature type="transmembrane region" description="Helical" evidence="11">
    <location>
        <begin position="268"/>
        <end position="289"/>
    </location>
</feature>
<comment type="subcellular location">
    <subcellularLocation>
        <location evidence="1">Membrane</location>
        <topology evidence="1">Multi-pass membrane protein</topology>
    </subcellularLocation>
</comment>
<evidence type="ECO:0000256" key="1">
    <source>
        <dbReference type="ARBA" id="ARBA00004141"/>
    </source>
</evidence>
<proteinExistence type="inferred from homology"/>
<evidence type="ECO:0000256" key="10">
    <source>
        <dbReference type="ARBA" id="ARBA00023136"/>
    </source>
</evidence>
<keyword evidence="8 11" id="KW-1133">Transmembrane helix</keyword>
<comment type="caution">
    <text evidence="13">The sequence shown here is derived from an EMBL/GenBank/DDBJ whole genome shotgun (WGS) entry which is preliminary data.</text>
</comment>
<organism evidence="13 14">
    <name type="scientific">Lacibacterium aquatile</name>
    <dbReference type="NCBI Taxonomy" id="1168082"/>
    <lineage>
        <taxon>Bacteria</taxon>
        <taxon>Pseudomonadati</taxon>
        <taxon>Pseudomonadota</taxon>
        <taxon>Alphaproteobacteria</taxon>
        <taxon>Rhodospirillales</taxon>
        <taxon>Rhodospirillaceae</taxon>
    </lineage>
</organism>
<evidence type="ECO:0000256" key="9">
    <source>
        <dbReference type="ARBA" id="ARBA00023065"/>
    </source>
</evidence>
<feature type="transmembrane region" description="Helical" evidence="11">
    <location>
        <begin position="51"/>
        <end position="71"/>
    </location>
</feature>
<dbReference type="RefSeq" id="WP_379879017.1">
    <property type="nucleotide sequence ID" value="NZ_JBHUIP010000016.1"/>
</dbReference>